<gene>
    <name evidence="1" type="ORF">CRN84_06015</name>
    <name evidence="2" type="ORF">NCTC12282_01945</name>
</gene>
<organism evidence="1 3">
    <name type="scientific">Budvicia aquatica</name>
    <dbReference type="NCBI Taxonomy" id="82979"/>
    <lineage>
        <taxon>Bacteria</taxon>
        <taxon>Pseudomonadati</taxon>
        <taxon>Pseudomonadota</taxon>
        <taxon>Gammaproteobacteria</taxon>
        <taxon>Enterobacterales</taxon>
        <taxon>Budviciaceae</taxon>
        <taxon>Budvicia</taxon>
    </lineage>
</organism>
<reference evidence="2 4" key="3">
    <citation type="submission" date="2019-03" db="EMBL/GenBank/DDBJ databases">
        <authorList>
            <consortium name="Pathogen Informatics"/>
        </authorList>
    </citation>
    <scope>NUCLEOTIDE SEQUENCE [LARGE SCALE GENOMIC DNA]</scope>
    <source>
        <strain evidence="2 4">NCTC12282</strain>
    </source>
</reference>
<proteinExistence type="predicted"/>
<dbReference type="EMBL" id="CAADJA010000002">
    <property type="protein sequence ID" value="VFS47011.1"/>
    <property type="molecule type" value="Genomic_DNA"/>
</dbReference>
<dbReference type="Proteomes" id="UP000224974">
    <property type="component" value="Unassembled WGS sequence"/>
</dbReference>
<dbReference type="EMBL" id="PDDX01000001">
    <property type="protein sequence ID" value="PHI28896.1"/>
    <property type="molecule type" value="Genomic_DNA"/>
</dbReference>
<evidence type="ECO:0000313" key="4">
    <source>
        <dbReference type="Proteomes" id="UP000373449"/>
    </source>
</evidence>
<name>A0A2C6DCI7_9GAMM</name>
<evidence type="ECO:0000313" key="3">
    <source>
        <dbReference type="Proteomes" id="UP000224974"/>
    </source>
</evidence>
<evidence type="ECO:0000313" key="2">
    <source>
        <dbReference type="EMBL" id="VFS47011.1"/>
    </source>
</evidence>
<sequence>MSMAESMKKDIGKHGLWFNNTVIIIDSFTCYAGDFYVVKDLTTEKTLNINIWEDDAKEFLKTVK</sequence>
<dbReference type="AlphaFoldDB" id="A0A2C6DCI7"/>
<dbReference type="Proteomes" id="UP000373449">
    <property type="component" value="Unassembled WGS sequence"/>
</dbReference>
<evidence type="ECO:0000313" key="1">
    <source>
        <dbReference type="EMBL" id="PHI28896.1"/>
    </source>
</evidence>
<protein>
    <submittedName>
        <fullName evidence="1">Uncharacterized protein</fullName>
    </submittedName>
</protein>
<keyword evidence="3" id="KW-1185">Reference proteome</keyword>
<dbReference type="STRING" id="1111728.GCA_000427805_01189"/>
<reference evidence="3" key="1">
    <citation type="submission" date="2017-09" db="EMBL/GenBank/DDBJ databases">
        <title>FDA dAtabase for Regulatory Grade micrObial Sequences (FDA-ARGOS): Supporting development and validation of Infectious Disease Dx tests.</title>
        <authorList>
            <person name="Minogue T."/>
            <person name="Wolcott M."/>
            <person name="Wasieloski L."/>
            <person name="Aguilar W."/>
            <person name="Moore D."/>
            <person name="Tallon L."/>
            <person name="Sadzewicz L."/>
            <person name="Ott S."/>
            <person name="Zhao X."/>
            <person name="Nagaraj S."/>
            <person name="Vavikolanu K."/>
            <person name="Aluvathingal J."/>
            <person name="Nadendla S."/>
            <person name="Sichtig H."/>
        </authorList>
    </citation>
    <scope>NUCLEOTIDE SEQUENCE [LARGE SCALE GENOMIC DNA]</scope>
    <source>
        <strain evidence="3">FDAARGOS_387</strain>
    </source>
</reference>
<accession>A0A2C6DCI7</accession>
<dbReference type="RefSeq" id="WP_029094296.1">
    <property type="nucleotide sequence ID" value="NZ_BRLG01000027.1"/>
</dbReference>
<reference evidence="1" key="2">
    <citation type="submission" date="2017-09" db="EMBL/GenBank/DDBJ databases">
        <title>FDA dAtabase for Regulatory Grade micrObial Sequences (FDA-ARGOS): Supporting development and validation of Infectious Disease Dx tests.</title>
        <authorList>
            <person name="Minogue T."/>
            <person name="Wolcott M."/>
            <person name="Wasieloski L."/>
            <person name="Aguilar W."/>
            <person name="Moore D."/>
            <person name="Tallon L.J."/>
            <person name="Sadzewicz L."/>
            <person name="Ott S."/>
            <person name="Zhao X."/>
            <person name="Nagaraj S."/>
            <person name="Vavikolanu K."/>
            <person name="Aluvathingal J."/>
            <person name="Nadendla S."/>
            <person name="Sichtig H."/>
        </authorList>
    </citation>
    <scope>NUCLEOTIDE SEQUENCE</scope>
    <source>
        <strain evidence="1">FDAARGOS_387</strain>
    </source>
</reference>